<feature type="compositionally biased region" description="Pro residues" evidence="1">
    <location>
        <begin position="642"/>
        <end position="652"/>
    </location>
</feature>
<feature type="compositionally biased region" description="Acidic residues" evidence="1">
    <location>
        <begin position="705"/>
        <end position="717"/>
    </location>
</feature>
<feature type="region of interest" description="Disordered" evidence="1">
    <location>
        <begin position="327"/>
        <end position="349"/>
    </location>
</feature>
<sequence>MTVINQDRGPEDSRHIHGGQPDSQPDDPAPHRARHHHYNNSNITINSAADHRSRSPASLVASPFSCSTHTPPLSPGDSRSSLSPEPAASHLEASLRLKTDGDPATLSRSPADRATSQPPLSGHPDRQTQAALTSVHTWALPETLSNIDPASTQSFATTPAPAAHSPSRSEAIVSTLLNSLQAPIPACASGCHDEVWKRINLLIEAVGALDQEQQKNRQLTQQLVRPEQVVQLQVQALQLQWNERLQHQLQIAQQEKLLQQERQDKEQREQLDKQQQLLEKQQQLVEKQQRQLSEQSQHQQKLQDRLGLYDQQLQELRLHQQQLQEHLQQQPQQLQEQPQQLTTTTTTQPQEAIIGQMQSAIESLRKDTLSIKHGLSKLRECTDANRRNITKLKSLADWTDPRQAASPTSCGAVAAASAGDKGSHGRSSRSTGSMSVAPVNPLPTLQAATSVSPPVPAPLPASASLSTPSAMASPAAKTSAVPARPSSPKAIGPTPVPHESPAHMRLDSQSGRARTTSITAKHLLSSESVSSTTTTSDMSPLSSESARHKSSSSAPKRQKPLPHPTPDPSLSFEGPRHHRPLAHVAPNSSSPEGTRNSHQTRPAPDSLSSDGPRYKPLVRPAPEPSSSKIAPRKTLPCHPSLESPPDPSPTLHPQPSSASSQPSRVQKRSPEAVLVAQQRKGNKVGDDLSGPEAKRVKTQPQVIEVYDDDDDDDDDACESALSVSVLPDISSDDTSVDNDTMGIEVQDEDMNDMRLWTQQEMLRTSVREEKKEVTRLHREIRKNRDDSSNDTPPSSSSSTSWSPTGGPSSASLTRATCSISTATDKTTIITIMTSGDTMSAPTSTVDAIAATMKDVPSRDMLPPKSATPAAARQVLFQDCPPFKPTTPAHKGVPSQESLLRESTNRRNRPLARRGSAMKPSMDRAHPAHQRP</sequence>
<evidence type="ECO:0000313" key="2">
    <source>
        <dbReference type="EMBL" id="KAG0262737.1"/>
    </source>
</evidence>
<dbReference type="AlphaFoldDB" id="A0A9P6U7E7"/>
<evidence type="ECO:0000313" key="3">
    <source>
        <dbReference type="Proteomes" id="UP000807716"/>
    </source>
</evidence>
<feature type="region of interest" description="Disordered" evidence="1">
    <location>
        <begin position="763"/>
        <end position="816"/>
    </location>
</feature>
<feature type="region of interest" description="Disordered" evidence="1">
    <location>
        <begin position="1"/>
        <end position="131"/>
    </location>
</feature>
<gene>
    <name evidence="2" type="ORF">DFQ27_002156</name>
</gene>
<feature type="region of interest" description="Disordered" evidence="1">
    <location>
        <begin position="462"/>
        <end position="739"/>
    </location>
</feature>
<reference evidence="2" key="1">
    <citation type="journal article" date="2020" name="Fungal Divers.">
        <title>Resolving the Mortierellaceae phylogeny through synthesis of multi-gene phylogenetics and phylogenomics.</title>
        <authorList>
            <person name="Vandepol N."/>
            <person name="Liber J."/>
            <person name="Desiro A."/>
            <person name="Na H."/>
            <person name="Kennedy M."/>
            <person name="Barry K."/>
            <person name="Grigoriev I.V."/>
            <person name="Miller A.N."/>
            <person name="O'Donnell K."/>
            <person name="Stajich J.E."/>
            <person name="Bonito G."/>
        </authorList>
    </citation>
    <scope>NUCLEOTIDE SEQUENCE</scope>
    <source>
        <strain evidence="2">BC1065</strain>
    </source>
</reference>
<feature type="compositionally biased region" description="Polar residues" evidence="1">
    <location>
        <begin position="586"/>
        <end position="600"/>
    </location>
</feature>
<protein>
    <submittedName>
        <fullName evidence="2">Uncharacterized protein</fullName>
    </submittedName>
</protein>
<feature type="compositionally biased region" description="Low complexity" evidence="1">
    <location>
        <begin position="462"/>
        <end position="481"/>
    </location>
</feature>
<feature type="compositionally biased region" description="Basic and acidic residues" evidence="1">
    <location>
        <begin position="765"/>
        <end position="787"/>
    </location>
</feature>
<evidence type="ECO:0000256" key="1">
    <source>
        <dbReference type="SAM" id="MobiDB-lite"/>
    </source>
</evidence>
<dbReference type="EMBL" id="JAAAJB010000179">
    <property type="protein sequence ID" value="KAG0262737.1"/>
    <property type="molecule type" value="Genomic_DNA"/>
</dbReference>
<dbReference type="Proteomes" id="UP000807716">
    <property type="component" value="Unassembled WGS sequence"/>
</dbReference>
<comment type="caution">
    <text evidence="2">The sequence shown here is derived from an EMBL/GenBank/DDBJ whole genome shotgun (WGS) entry which is preliminary data.</text>
</comment>
<feature type="compositionally biased region" description="Polar residues" evidence="1">
    <location>
        <begin position="64"/>
        <end position="83"/>
    </location>
</feature>
<feature type="region of interest" description="Disordered" evidence="1">
    <location>
        <begin position="879"/>
        <end position="931"/>
    </location>
</feature>
<organism evidence="2 3">
    <name type="scientific">Actinomortierella ambigua</name>
    <dbReference type="NCBI Taxonomy" id="1343610"/>
    <lineage>
        <taxon>Eukaryota</taxon>
        <taxon>Fungi</taxon>
        <taxon>Fungi incertae sedis</taxon>
        <taxon>Mucoromycota</taxon>
        <taxon>Mortierellomycotina</taxon>
        <taxon>Mortierellomycetes</taxon>
        <taxon>Mortierellales</taxon>
        <taxon>Mortierellaceae</taxon>
        <taxon>Actinomortierella</taxon>
    </lineage>
</organism>
<feature type="compositionally biased region" description="Low complexity" evidence="1">
    <location>
        <begin position="789"/>
        <end position="811"/>
    </location>
</feature>
<feature type="compositionally biased region" description="Low complexity" evidence="1">
    <location>
        <begin position="653"/>
        <end position="663"/>
    </location>
</feature>
<feature type="compositionally biased region" description="Low complexity" evidence="1">
    <location>
        <begin position="525"/>
        <end position="544"/>
    </location>
</feature>
<feature type="compositionally biased region" description="Polar residues" evidence="1">
    <location>
        <begin position="507"/>
        <end position="519"/>
    </location>
</feature>
<name>A0A9P6U7E7_9FUNG</name>
<feature type="region of interest" description="Disordered" evidence="1">
    <location>
        <begin position="400"/>
        <end position="440"/>
    </location>
</feature>
<accession>A0A9P6U7E7</accession>
<keyword evidence="3" id="KW-1185">Reference proteome</keyword>
<proteinExistence type="predicted"/>